<dbReference type="PANTHER" id="PTHR12526">
    <property type="entry name" value="GLYCOSYLTRANSFERASE"/>
    <property type="match status" value="1"/>
</dbReference>
<evidence type="ECO:0000313" key="6">
    <source>
        <dbReference type="Proteomes" id="UP000005143"/>
    </source>
</evidence>
<dbReference type="RefSeq" id="WP_007572593.1">
    <property type="nucleotide sequence ID" value="NZ_AGUD01000079.1"/>
</dbReference>
<dbReference type="CDD" id="cd03801">
    <property type="entry name" value="GT4_PimA-like"/>
    <property type="match status" value="1"/>
</dbReference>
<proteinExistence type="predicted"/>
<keyword evidence="1" id="KW-0328">Glycosyltransferase</keyword>
<evidence type="ECO:0000259" key="4">
    <source>
        <dbReference type="Pfam" id="PF13579"/>
    </source>
</evidence>
<dbReference type="PATRIC" id="fig|1097667.3.peg.1435"/>
<dbReference type="PANTHER" id="PTHR12526:SF510">
    <property type="entry name" value="D-INOSITOL 3-PHOSPHATE GLYCOSYLTRANSFERASE"/>
    <property type="match status" value="1"/>
</dbReference>
<dbReference type="SUPFAM" id="SSF53756">
    <property type="entry name" value="UDP-Glycosyltransferase/glycogen phosphorylase"/>
    <property type="match status" value="1"/>
</dbReference>
<dbReference type="EMBL" id="AGUD01000079">
    <property type="protein sequence ID" value="EHN11691.1"/>
    <property type="molecule type" value="Genomic_DNA"/>
</dbReference>
<reference evidence="5 6" key="1">
    <citation type="journal article" date="2013" name="Biodegradation">
        <title>Quantitative proteomic analysis of ibuprofen-degrading Patulibacter sp. strain I11.</title>
        <authorList>
            <person name="Almeida B."/>
            <person name="Kjeldal H."/>
            <person name="Lolas I."/>
            <person name="Knudsen A.D."/>
            <person name="Carvalho G."/>
            <person name="Nielsen K.L."/>
            <person name="Barreto Crespo M.T."/>
            <person name="Stensballe A."/>
            <person name="Nielsen J.L."/>
        </authorList>
    </citation>
    <scope>NUCLEOTIDE SEQUENCE [LARGE SCALE GENOMIC DNA]</scope>
    <source>
        <strain evidence="5 6">I11</strain>
    </source>
</reference>
<name>H0E3S1_9ACTN</name>
<evidence type="ECO:0000313" key="5">
    <source>
        <dbReference type="EMBL" id="EHN11691.1"/>
    </source>
</evidence>
<keyword evidence="6" id="KW-1185">Reference proteome</keyword>
<evidence type="ECO:0000256" key="2">
    <source>
        <dbReference type="ARBA" id="ARBA00022679"/>
    </source>
</evidence>
<dbReference type="Pfam" id="PF13579">
    <property type="entry name" value="Glyco_trans_4_4"/>
    <property type="match status" value="1"/>
</dbReference>
<dbReference type="GO" id="GO:0016757">
    <property type="term" value="F:glycosyltransferase activity"/>
    <property type="evidence" value="ECO:0007669"/>
    <property type="project" value="UniProtKB-KW"/>
</dbReference>
<accession>H0E3S1</accession>
<dbReference type="Gene3D" id="3.40.50.2000">
    <property type="entry name" value="Glycogen Phosphorylase B"/>
    <property type="match status" value="2"/>
</dbReference>
<dbReference type="InterPro" id="IPR001296">
    <property type="entry name" value="Glyco_trans_1"/>
</dbReference>
<dbReference type="Pfam" id="PF00534">
    <property type="entry name" value="Glycos_transf_1"/>
    <property type="match status" value="1"/>
</dbReference>
<dbReference type="AlphaFoldDB" id="H0E3S1"/>
<protein>
    <submittedName>
        <fullName evidence="5">Glycosyl transferase group 1</fullName>
    </submittedName>
</protein>
<dbReference type="Proteomes" id="UP000005143">
    <property type="component" value="Unassembled WGS sequence"/>
</dbReference>
<feature type="domain" description="Glycosyl transferase family 1" evidence="3">
    <location>
        <begin position="191"/>
        <end position="356"/>
    </location>
</feature>
<organism evidence="5 6">
    <name type="scientific">Patulibacter medicamentivorans</name>
    <dbReference type="NCBI Taxonomy" id="1097667"/>
    <lineage>
        <taxon>Bacteria</taxon>
        <taxon>Bacillati</taxon>
        <taxon>Actinomycetota</taxon>
        <taxon>Thermoleophilia</taxon>
        <taxon>Solirubrobacterales</taxon>
        <taxon>Patulibacteraceae</taxon>
        <taxon>Patulibacter</taxon>
    </lineage>
</organism>
<keyword evidence="2 5" id="KW-0808">Transferase</keyword>
<comment type="caution">
    <text evidence="5">The sequence shown here is derived from an EMBL/GenBank/DDBJ whole genome shotgun (WGS) entry which is preliminary data.</text>
</comment>
<evidence type="ECO:0000256" key="1">
    <source>
        <dbReference type="ARBA" id="ARBA00022676"/>
    </source>
</evidence>
<sequence>MRVLLVSQEYPPETGWGGIGTYLGLVAPALAAAGAEVHVLSVVDGQADETRTADGVAVHRRGLGRRLRGPGRVLPQTWKRLEQAAAVARAARALGTGFDVVESPEWMAESLLLRRRPLVVRLHSSAAQVFPFVGRSGLDARLAIAAEERGIARADLLVGTGVQLASHRHAVPDVAISYPVALREPRSAWSPSEAPPRIVFAGRFEHRKGVDRLLEALPAIRRRVPEAILEIVGRDTTTADGGSVLAGLRERAAALGVADGLRVTERWGRDAVEEALEGAAACAVPSRWESFGYVAAEALSGATPLVVSDWPSFRDVTGDDGLVPIVFGDDSEAWGDALARAIEDPGAAREAALAGRERLRERSSPAVVAGQTLEAYARAGAGSAR</sequence>
<dbReference type="InterPro" id="IPR028098">
    <property type="entry name" value="Glyco_trans_4-like_N"/>
</dbReference>
<dbReference type="OrthoDB" id="3371840at2"/>
<feature type="domain" description="Glycosyltransferase subfamily 4-like N-terminal" evidence="4">
    <location>
        <begin position="17"/>
        <end position="167"/>
    </location>
</feature>
<gene>
    <name evidence="5" type="ORF">PAI11_14450</name>
</gene>
<evidence type="ECO:0000259" key="3">
    <source>
        <dbReference type="Pfam" id="PF00534"/>
    </source>
</evidence>